<evidence type="ECO:0000313" key="2">
    <source>
        <dbReference type="Proteomes" id="UP000693899"/>
    </source>
</evidence>
<gene>
    <name evidence="1" type="ORF">Colly1_34</name>
</gene>
<reference evidence="1" key="1">
    <citation type="submission" date="2020-07" db="EMBL/GenBank/DDBJ databases">
        <title>Highly diverse flavobacterial phages as mortality factor during North Sea spring blooms.</title>
        <authorList>
            <person name="Bartlau N."/>
            <person name="Wichels A."/>
            <person name="Krohne G."/>
            <person name="Adriaenssens E.M."/>
            <person name="Heins A."/>
            <person name="Fuchs B.M."/>
            <person name="Amann R."/>
            <person name="Moraru C."/>
        </authorList>
    </citation>
    <scope>NUCLEOTIDE SEQUENCE</scope>
</reference>
<dbReference type="Proteomes" id="UP000693899">
    <property type="component" value="Segment"/>
</dbReference>
<organism evidence="1 2">
    <name type="scientific">Maribacter phage Colly_1</name>
    <dbReference type="NCBI Taxonomy" id="2745691"/>
    <lineage>
        <taxon>Viruses</taxon>
        <taxon>Duplodnaviria</taxon>
        <taxon>Heunggongvirae</taxon>
        <taxon>Uroviricota</taxon>
        <taxon>Caudoviricetes</taxon>
        <taxon>Molycolviridae</taxon>
        <taxon>Mollyvirus</taxon>
        <taxon>Mollyvirus colly</taxon>
    </lineage>
</organism>
<dbReference type="EMBL" id="MT732450">
    <property type="protein sequence ID" value="QQO97316.1"/>
    <property type="molecule type" value="Genomic_DNA"/>
</dbReference>
<evidence type="ECO:0000313" key="1">
    <source>
        <dbReference type="EMBL" id="QQO97316.1"/>
    </source>
</evidence>
<sequence length="90" mass="9815">MKTTELKSLIESESSVESITEMMLGMTGGESNFTEAKESYLNKYGEKVSDVSSAAILEKPEAEKLAKSYKGKTTIVPEKNGKNYLVLVSS</sequence>
<accession>A0A8E4UXY4</accession>
<proteinExistence type="predicted"/>
<name>A0A8E4UXY4_9CAUD</name>
<protein>
    <submittedName>
        <fullName evidence="1">Uncharacterized protein</fullName>
    </submittedName>
</protein>
<keyword evidence="2" id="KW-1185">Reference proteome</keyword>